<evidence type="ECO:0000256" key="1">
    <source>
        <dbReference type="SAM" id="SignalP"/>
    </source>
</evidence>
<accession>A0A5E8AG63</accession>
<name>A0A5E8AG63_9SPHN</name>
<dbReference type="PANTHER" id="PTHR38593:SF1">
    <property type="entry name" value="BLR2558 PROTEIN"/>
    <property type="match status" value="1"/>
</dbReference>
<dbReference type="EMBL" id="CABVLI010000046">
    <property type="protein sequence ID" value="VVT27959.1"/>
    <property type="molecule type" value="Genomic_DNA"/>
</dbReference>
<dbReference type="Gene3D" id="1.20.1260.10">
    <property type="match status" value="1"/>
</dbReference>
<evidence type="ECO:0000313" key="3">
    <source>
        <dbReference type="EMBL" id="VVT27959.1"/>
    </source>
</evidence>
<dbReference type="RefSeq" id="WP_234422794.1">
    <property type="nucleotide sequence ID" value="NZ_LR701528.1"/>
</dbReference>
<sequence>MTKLLTLAAMVALPAVAAIAQAPMAASTYVIKAGGGDQYEIQSSRLVLISTKNAKLRSFATMMVTDHTKSTADVKAAAMRAGLHPAPPKLDAMGTKNVAALRAANGTARDRLYVEQQKAAHQRALTLHQSYAQSGTAAPLRAVAGSVAPVVQGHISELSAM</sequence>
<dbReference type="InterPro" id="IPR012347">
    <property type="entry name" value="Ferritin-like"/>
</dbReference>
<feature type="chain" id="PRO_5022709728" description="DUF4142 domain-containing protein" evidence="1">
    <location>
        <begin position="18"/>
        <end position="161"/>
    </location>
</feature>
<evidence type="ECO:0000259" key="2">
    <source>
        <dbReference type="Pfam" id="PF13628"/>
    </source>
</evidence>
<feature type="domain" description="DUF4142" evidence="2">
    <location>
        <begin position="28"/>
        <end position="160"/>
    </location>
</feature>
<evidence type="ECO:0000313" key="4">
    <source>
        <dbReference type="Proteomes" id="UP000326857"/>
    </source>
</evidence>
<proteinExistence type="predicted"/>
<keyword evidence="1" id="KW-0732">Signal</keyword>
<dbReference type="AlphaFoldDB" id="A0A5E8AG63"/>
<dbReference type="Pfam" id="PF13628">
    <property type="entry name" value="DUF4142"/>
    <property type="match status" value="1"/>
</dbReference>
<gene>
    <name evidence="3" type="ORF">SPHINGO391_500106</name>
</gene>
<organism evidence="3 4">
    <name type="scientific">Sphingomonas aurantiaca</name>
    <dbReference type="NCBI Taxonomy" id="185949"/>
    <lineage>
        <taxon>Bacteria</taxon>
        <taxon>Pseudomonadati</taxon>
        <taxon>Pseudomonadota</taxon>
        <taxon>Alphaproteobacteria</taxon>
        <taxon>Sphingomonadales</taxon>
        <taxon>Sphingomonadaceae</taxon>
        <taxon>Sphingomonas</taxon>
    </lineage>
</organism>
<dbReference type="Proteomes" id="UP000326857">
    <property type="component" value="Unassembled WGS sequence"/>
</dbReference>
<protein>
    <recommendedName>
        <fullName evidence="2">DUF4142 domain-containing protein</fullName>
    </recommendedName>
</protein>
<reference evidence="3 4" key="1">
    <citation type="submission" date="2019-09" db="EMBL/GenBank/DDBJ databases">
        <authorList>
            <person name="Dittami M. S."/>
        </authorList>
    </citation>
    <scope>NUCLEOTIDE SEQUENCE [LARGE SCALE GENOMIC DNA]</scope>
    <source>
        <strain evidence="3">SPHINGO391</strain>
    </source>
</reference>
<dbReference type="InterPro" id="IPR025419">
    <property type="entry name" value="DUF4142"/>
</dbReference>
<feature type="signal peptide" evidence="1">
    <location>
        <begin position="1"/>
        <end position="17"/>
    </location>
</feature>
<dbReference type="PANTHER" id="PTHR38593">
    <property type="entry name" value="BLR2558 PROTEIN"/>
    <property type="match status" value="1"/>
</dbReference>